<keyword evidence="3" id="KW-0238">DNA-binding</keyword>
<keyword evidence="5" id="KW-0539">Nucleus</keyword>
<dbReference type="GO" id="GO:0000976">
    <property type="term" value="F:transcription cis-regulatory region binding"/>
    <property type="evidence" value="ECO:0007669"/>
    <property type="project" value="TreeGrafter"/>
</dbReference>
<sequence>MDKIRTTISTLSALISEEYFVRPSRQRGDQPPVAASCGECKRAKSKCLGDRVAPCPRCVKHSFDCIYPIRKPPGRSRGFGRRAILLTEARTNLEEALASLDPSAPSTSTPIASTSRLPIESSARTSMSVEDEEQDEEADVGDYPELGNPLSLLASISLHHDGGPVSQAPQDEFQAWLASAQRYYGTELYRPRYDTDPMSDPVVLGLLTEADLARLVNLYFDKLRPFLWHLNRSVHTPNFLRDTSPFLTTAVAAVAAMYDPLSSHLVVGLQAHAEWLSCRVFANSFRSREIAYAYLLISHWAPPGESWDDDRSWRWVGEAIRIAQELRLDRPLDEAAFAEYKARTSLADDLFTALAEDHALGWSLFFMADLAISVHSGRMAAFSALKLAGGLRGDLPVPSASDSSLYSCRANEVLNRRFAKALVLLGGLQEEKGSKADFRDAFTASWKEDLSKWQHEWPAINTFIAVHAQHVRLALLSASLSLPGPTRPLLEECQNAALTLVSLVANWSEDADDSLLFASNYAVTNIAFGATLLLKFLNLSDLTQKPDIRVHVLDLCSKVVAALLRVAGARVNSPSMASIHAARIHSLLLTFAAPPPAPAPAPALDIDATLNQLDMLPMMPMMPFDEFTLGVQGSTASTLLSSLDSGGDLDWGWEGWNF</sequence>
<evidence type="ECO:0000256" key="2">
    <source>
        <dbReference type="ARBA" id="ARBA00023015"/>
    </source>
</evidence>
<comment type="caution">
    <text evidence="8">The sequence shown here is derived from an EMBL/GenBank/DDBJ whole genome shotgun (WGS) entry which is preliminary data.</text>
</comment>
<dbReference type="EMBL" id="MCGR01000036">
    <property type="protein sequence ID" value="ORY76010.1"/>
    <property type="molecule type" value="Genomic_DNA"/>
</dbReference>
<name>A0A1Y2EWT4_9BASI</name>
<dbReference type="GO" id="GO:0000981">
    <property type="term" value="F:DNA-binding transcription factor activity, RNA polymerase II-specific"/>
    <property type="evidence" value="ECO:0007669"/>
    <property type="project" value="InterPro"/>
</dbReference>
<protein>
    <recommendedName>
        <fullName evidence="7">Zn(2)-C6 fungal-type domain-containing protein</fullName>
    </recommendedName>
</protein>
<dbReference type="Proteomes" id="UP000193467">
    <property type="component" value="Unassembled WGS sequence"/>
</dbReference>
<dbReference type="InterPro" id="IPR001138">
    <property type="entry name" value="Zn2Cys6_DnaBD"/>
</dbReference>
<evidence type="ECO:0000256" key="1">
    <source>
        <dbReference type="ARBA" id="ARBA00004123"/>
    </source>
</evidence>
<dbReference type="PANTHER" id="PTHR31845">
    <property type="entry name" value="FINGER DOMAIN PROTEIN, PUTATIVE-RELATED"/>
    <property type="match status" value="1"/>
</dbReference>
<dbReference type="OrthoDB" id="3163292at2759"/>
<dbReference type="InterPro" id="IPR036864">
    <property type="entry name" value="Zn2-C6_fun-type_DNA-bd_sf"/>
</dbReference>
<dbReference type="GO" id="GO:0008270">
    <property type="term" value="F:zinc ion binding"/>
    <property type="evidence" value="ECO:0007669"/>
    <property type="project" value="InterPro"/>
</dbReference>
<dbReference type="GO" id="GO:0005634">
    <property type="term" value="C:nucleus"/>
    <property type="evidence" value="ECO:0007669"/>
    <property type="project" value="UniProtKB-SubCell"/>
</dbReference>
<dbReference type="InterPro" id="IPR051089">
    <property type="entry name" value="prtT"/>
</dbReference>
<evidence type="ECO:0000256" key="3">
    <source>
        <dbReference type="ARBA" id="ARBA00023125"/>
    </source>
</evidence>
<evidence type="ECO:0000256" key="6">
    <source>
        <dbReference type="SAM" id="MobiDB-lite"/>
    </source>
</evidence>
<keyword evidence="4" id="KW-0804">Transcription</keyword>
<evidence type="ECO:0000313" key="8">
    <source>
        <dbReference type="EMBL" id="ORY76010.1"/>
    </source>
</evidence>
<feature type="region of interest" description="Disordered" evidence="6">
    <location>
        <begin position="97"/>
        <end position="142"/>
    </location>
</feature>
<dbReference type="PANTHER" id="PTHR31845:SF17">
    <property type="entry name" value="ZN(II)2CYS6 TRANSCRIPTION FACTOR (EUROFUNG)"/>
    <property type="match status" value="1"/>
</dbReference>
<gene>
    <name evidence="8" type="ORF">BCR35DRAFT_306092</name>
</gene>
<dbReference type="AlphaFoldDB" id="A0A1Y2EWT4"/>
<proteinExistence type="predicted"/>
<dbReference type="PROSITE" id="PS00463">
    <property type="entry name" value="ZN2_CY6_FUNGAL_1"/>
    <property type="match status" value="1"/>
</dbReference>
<dbReference type="SMART" id="SM00066">
    <property type="entry name" value="GAL4"/>
    <property type="match status" value="1"/>
</dbReference>
<dbReference type="CDD" id="cd00067">
    <property type="entry name" value="GAL4"/>
    <property type="match status" value="1"/>
</dbReference>
<feature type="compositionally biased region" description="Low complexity" evidence="6">
    <location>
        <begin position="102"/>
        <end position="115"/>
    </location>
</feature>
<evidence type="ECO:0000256" key="5">
    <source>
        <dbReference type="ARBA" id="ARBA00023242"/>
    </source>
</evidence>
<dbReference type="InParanoid" id="A0A1Y2EWT4"/>
<evidence type="ECO:0000259" key="7">
    <source>
        <dbReference type="PROSITE" id="PS50048"/>
    </source>
</evidence>
<evidence type="ECO:0000256" key="4">
    <source>
        <dbReference type="ARBA" id="ARBA00023163"/>
    </source>
</evidence>
<keyword evidence="9" id="KW-1185">Reference proteome</keyword>
<keyword evidence="2" id="KW-0805">Transcription regulation</keyword>
<feature type="compositionally biased region" description="Acidic residues" evidence="6">
    <location>
        <begin position="129"/>
        <end position="142"/>
    </location>
</feature>
<feature type="domain" description="Zn(2)-C6 fungal-type" evidence="7">
    <location>
        <begin position="36"/>
        <end position="67"/>
    </location>
</feature>
<reference evidence="8 9" key="1">
    <citation type="submission" date="2016-07" db="EMBL/GenBank/DDBJ databases">
        <title>Pervasive Adenine N6-methylation of Active Genes in Fungi.</title>
        <authorList>
            <consortium name="DOE Joint Genome Institute"/>
            <person name="Mondo S.J."/>
            <person name="Dannebaum R.O."/>
            <person name="Kuo R.C."/>
            <person name="Labutti K."/>
            <person name="Haridas S."/>
            <person name="Kuo A."/>
            <person name="Salamov A."/>
            <person name="Ahrendt S.R."/>
            <person name="Lipzen A."/>
            <person name="Sullivan W."/>
            <person name="Andreopoulos W.B."/>
            <person name="Clum A."/>
            <person name="Lindquist E."/>
            <person name="Daum C."/>
            <person name="Ramamoorthy G.K."/>
            <person name="Gryganskyi A."/>
            <person name="Culley D."/>
            <person name="Magnuson J.K."/>
            <person name="James T.Y."/>
            <person name="O'Malley M.A."/>
            <person name="Stajich J.E."/>
            <person name="Spatafora J.W."/>
            <person name="Visel A."/>
            <person name="Grigoriev I.V."/>
        </authorList>
    </citation>
    <scope>NUCLEOTIDE SEQUENCE [LARGE SCALE GENOMIC DNA]</scope>
    <source>
        <strain evidence="8 9">62-1032</strain>
    </source>
</reference>
<dbReference type="SUPFAM" id="SSF57701">
    <property type="entry name" value="Zn2/Cys6 DNA-binding domain"/>
    <property type="match status" value="1"/>
</dbReference>
<comment type="subcellular location">
    <subcellularLocation>
        <location evidence="1">Nucleus</location>
    </subcellularLocation>
</comment>
<dbReference type="Gene3D" id="4.10.240.10">
    <property type="entry name" value="Zn(2)-C6 fungal-type DNA-binding domain"/>
    <property type="match status" value="1"/>
</dbReference>
<evidence type="ECO:0000313" key="9">
    <source>
        <dbReference type="Proteomes" id="UP000193467"/>
    </source>
</evidence>
<organism evidence="8 9">
    <name type="scientific">Leucosporidium creatinivorum</name>
    <dbReference type="NCBI Taxonomy" id="106004"/>
    <lineage>
        <taxon>Eukaryota</taxon>
        <taxon>Fungi</taxon>
        <taxon>Dikarya</taxon>
        <taxon>Basidiomycota</taxon>
        <taxon>Pucciniomycotina</taxon>
        <taxon>Microbotryomycetes</taxon>
        <taxon>Leucosporidiales</taxon>
        <taxon>Leucosporidium</taxon>
    </lineage>
</organism>
<dbReference type="STRING" id="106004.A0A1Y2EWT4"/>
<dbReference type="Pfam" id="PF00172">
    <property type="entry name" value="Zn_clus"/>
    <property type="match status" value="1"/>
</dbReference>
<dbReference type="CDD" id="cd12148">
    <property type="entry name" value="fungal_TF_MHR"/>
    <property type="match status" value="1"/>
</dbReference>
<dbReference type="PROSITE" id="PS50048">
    <property type="entry name" value="ZN2_CY6_FUNGAL_2"/>
    <property type="match status" value="1"/>
</dbReference>
<accession>A0A1Y2EWT4</accession>